<evidence type="ECO:0000259" key="2">
    <source>
        <dbReference type="Pfam" id="PF11329"/>
    </source>
</evidence>
<dbReference type="Proteomes" id="UP000262210">
    <property type="component" value="Unassembled WGS sequence"/>
</dbReference>
<dbReference type="InterPro" id="IPR021478">
    <property type="entry name" value="DUF3131"/>
</dbReference>
<proteinExistence type="predicted"/>
<dbReference type="Pfam" id="PF11329">
    <property type="entry name" value="DUF3131"/>
    <property type="match status" value="1"/>
</dbReference>
<dbReference type="EMBL" id="DPSM01000022">
    <property type="protein sequence ID" value="HCK01620.1"/>
    <property type="molecule type" value="Genomic_DNA"/>
</dbReference>
<keyword evidence="1" id="KW-0812">Transmembrane</keyword>
<dbReference type="AlphaFoldDB" id="A0A9C7V8K6"/>
<evidence type="ECO:0000256" key="1">
    <source>
        <dbReference type="SAM" id="Phobius"/>
    </source>
</evidence>
<name>A0A9C7V8K6_9GAMM</name>
<protein>
    <recommendedName>
        <fullName evidence="2">DUF3131 domain-containing protein</fullName>
    </recommendedName>
</protein>
<keyword evidence="1" id="KW-0472">Membrane</keyword>
<evidence type="ECO:0000313" key="3">
    <source>
        <dbReference type="EMBL" id="HCK01620.1"/>
    </source>
</evidence>
<comment type="caution">
    <text evidence="3">The sequence shown here is derived from an EMBL/GenBank/DDBJ whole genome shotgun (WGS) entry which is preliminary data.</text>
</comment>
<feature type="domain" description="DUF3131" evidence="2">
    <location>
        <begin position="66"/>
        <end position="432"/>
    </location>
</feature>
<dbReference type="RefSeq" id="WP_278431554.1">
    <property type="nucleotide sequence ID" value="NZ_DPSM01000022.1"/>
</dbReference>
<organism evidence="3 4">
    <name type="scientific">Serratia grimesii</name>
    <dbReference type="NCBI Taxonomy" id="82995"/>
    <lineage>
        <taxon>Bacteria</taxon>
        <taxon>Pseudomonadati</taxon>
        <taxon>Pseudomonadota</taxon>
        <taxon>Gammaproteobacteria</taxon>
        <taxon>Enterobacterales</taxon>
        <taxon>Yersiniaceae</taxon>
        <taxon>Serratia</taxon>
    </lineage>
</organism>
<gene>
    <name evidence="3" type="ORF">DHV72_16610</name>
</gene>
<dbReference type="Gene3D" id="1.50.10.140">
    <property type="match status" value="1"/>
</dbReference>
<reference evidence="3 4" key="1">
    <citation type="journal article" date="2018" name="Nat. Biotechnol.">
        <title>A standardized bacterial taxonomy based on genome phylogeny substantially revises the tree of life.</title>
        <authorList>
            <person name="Parks D.H."/>
            <person name="Chuvochina M."/>
            <person name="Waite D.W."/>
            <person name="Rinke C."/>
            <person name="Skarshewski A."/>
            <person name="Chaumeil P.A."/>
            <person name="Hugenholtz P."/>
        </authorList>
    </citation>
    <scope>NUCLEOTIDE SEQUENCE [LARGE SCALE GENOMIC DNA]</scope>
    <source>
        <strain evidence="3">UBA11264</strain>
    </source>
</reference>
<evidence type="ECO:0000313" key="4">
    <source>
        <dbReference type="Proteomes" id="UP000262210"/>
    </source>
</evidence>
<accession>A0A9C7V8K6</accession>
<sequence>MSFKNNLLQARSYIAVISGFLLAFSVVVYVEKHMPPAQAEQAELTLSNDFPALPGPRALTFNEAIWARVAWQYFVNNTQSNGLVNAIDNQPFTSIWDTGSYLMAMISAQRLGIISRDELNIRMSSVLATLAVLPLTENKLPALYYDTQQLVRLRSLKQNETQPDWSAIDISRLLMSLDIGAWLYPEQAPAIKQLLAHWRFEAMFLQKEPQHLLNPRAARKWLLISQDNRHSYGYQLYAANSLRRVSTQAGITLGNPLPRQRFITIDGIKIPYDSLIKTGKVDHPVVTNMPYLLTGMEVGFDINSAEMAWRIMKVQESHYKSTGDYAYVNTDYEEQIPHFVDDTVANRLPASIDKSRDEIRDAALQLSTKSVFGWYALFRTSWSEAMRQRATSLFEPGRGWYDGIVASSQQKSRVISANTNALILESLTYLSQGPLFCQSCAPEPSSEINDGPRPQ</sequence>
<keyword evidence="1" id="KW-1133">Transmembrane helix</keyword>
<feature type="transmembrane region" description="Helical" evidence="1">
    <location>
        <begin position="12"/>
        <end position="30"/>
    </location>
</feature>